<keyword evidence="2" id="KW-1185">Reference proteome</keyword>
<accession>A0A163JB69</accession>
<dbReference type="Proteomes" id="UP000078561">
    <property type="component" value="Unassembled WGS sequence"/>
</dbReference>
<name>A0A163JB69_ABSGL</name>
<evidence type="ECO:0000313" key="2">
    <source>
        <dbReference type="Proteomes" id="UP000078561"/>
    </source>
</evidence>
<proteinExistence type="predicted"/>
<dbReference type="EMBL" id="LT552609">
    <property type="protein sequence ID" value="SAL99275.1"/>
    <property type="molecule type" value="Genomic_DNA"/>
</dbReference>
<dbReference type="AlphaFoldDB" id="A0A163JB69"/>
<organism evidence="1">
    <name type="scientific">Absidia glauca</name>
    <name type="common">Pin mould</name>
    <dbReference type="NCBI Taxonomy" id="4829"/>
    <lineage>
        <taxon>Eukaryota</taxon>
        <taxon>Fungi</taxon>
        <taxon>Fungi incertae sedis</taxon>
        <taxon>Mucoromycota</taxon>
        <taxon>Mucoromycotina</taxon>
        <taxon>Mucoromycetes</taxon>
        <taxon>Mucorales</taxon>
        <taxon>Cunninghamellaceae</taxon>
        <taxon>Absidia</taxon>
    </lineage>
</organism>
<evidence type="ECO:0000313" key="1">
    <source>
        <dbReference type="EMBL" id="SAL99275.1"/>
    </source>
</evidence>
<reference evidence="1" key="1">
    <citation type="submission" date="2016-04" db="EMBL/GenBank/DDBJ databases">
        <authorList>
            <person name="Evans L.H."/>
            <person name="Alamgir A."/>
            <person name="Owens N."/>
            <person name="Weber N.D."/>
            <person name="Virtaneva K."/>
            <person name="Barbian K."/>
            <person name="Babar A."/>
            <person name="Rosenke K."/>
        </authorList>
    </citation>
    <scope>NUCLEOTIDE SEQUENCE [LARGE SCALE GENOMIC DNA]</scope>
    <source>
        <strain evidence="1">CBS 101.48</strain>
    </source>
</reference>
<dbReference type="OMA" id="IHAIANI"/>
<dbReference type="InParanoid" id="A0A163JB69"/>
<sequence>MADTKERAQQAIDNINDLTHAVAGLNHVEQSYFTTRLAVQKLKIDKEPSDVAFHEAETKLGVWQTEAKNLESWSLQWLVLKLTCGLEEEKKRTVKGIEKATELVKETRAALDIMEAKLRDVEEPNEKKHVDYRSLVKYREDLTALLDDVLQSEHFTSEKELQTQLQDIELSLEKVVEDDNKVKKVRELIKISDMSILEAILDLRQTNKESQVGKGQVYFPEVAFESLKEARLLYPELPAIEAPQDYKNEADDTGAYYSPMQRYLWDVRKRLTSLVDWCDNKVLELMEHESQQYIALGEKVDEWNMERRRLILDNFIQ</sequence>
<dbReference type="STRING" id="4829.A0A163JB69"/>
<protein>
    <submittedName>
        <fullName evidence="1">Uncharacterized protein</fullName>
    </submittedName>
</protein>
<dbReference type="OrthoDB" id="10256309at2759"/>
<gene>
    <name evidence="1" type="primary">ABSGL_04876.1 scaffold 6065</name>
</gene>